<sequence>MATAWNKLKTLMRGQARVSMEQIVNANDMLLLDQQLYETEQALRDARRQLARLMAEEKINQRRSADLLASVRHYENGARQAMAADDETLALDIGKRLAELEQQQTRLDRQGVTLEQQKTEFQSFIKQAADKLKSLRQEQSLARTQEALFGESRQRENEHRGLAQRLSDSQQTLQHIQQRQEECRLLWQSEVQMGAEMGFAGGDSLDQRMAEAGIGDSQSRRAEEILAGLREAKA</sequence>
<reference evidence="4 5" key="1">
    <citation type="submission" date="2012-09" db="EMBL/GenBank/DDBJ databases">
        <title>Genome Sequence of alkane-degrading Bacterium Alcanivorax sp. 19-m-6.</title>
        <authorList>
            <person name="Lai Q."/>
            <person name="Shao Z."/>
        </authorList>
    </citation>
    <scope>NUCLEOTIDE SEQUENCE [LARGE SCALE GENOMIC DNA]</scope>
    <source>
        <strain evidence="4 5">19-m-6</strain>
    </source>
</reference>
<evidence type="ECO:0000256" key="3">
    <source>
        <dbReference type="SAM" id="MobiDB-lite"/>
    </source>
</evidence>
<dbReference type="Pfam" id="PF04012">
    <property type="entry name" value="PspA_IM30"/>
    <property type="match status" value="1"/>
</dbReference>
<dbReference type="AlphaFoldDB" id="A0A095UNR5"/>
<gene>
    <name evidence="4" type="ORF">Y5S_02660</name>
</gene>
<organism evidence="4 5">
    <name type="scientific">Alcanivorax nanhaiticus</name>
    <dbReference type="NCBI Taxonomy" id="1177154"/>
    <lineage>
        <taxon>Bacteria</taxon>
        <taxon>Pseudomonadati</taxon>
        <taxon>Pseudomonadota</taxon>
        <taxon>Gammaproteobacteria</taxon>
        <taxon>Oceanospirillales</taxon>
        <taxon>Alcanivoracaceae</taxon>
        <taxon>Alcanivorax</taxon>
    </lineage>
</organism>
<dbReference type="PATRIC" id="fig|1177154.3.peg.2694"/>
<dbReference type="Proteomes" id="UP000029444">
    <property type="component" value="Unassembled WGS sequence"/>
</dbReference>
<dbReference type="InterPro" id="IPR007157">
    <property type="entry name" value="PspA_VIPP1"/>
</dbReference>
<feature type="compositionally biased region" description="Basic and acidic residues" evidence="3">
    <location>
        <begin position="152"/>
        <end position="161"/>
    </location>
</feature>
<evidence type="ECO:0000313" key="4">
    <source>
        <dbReference type="EMBL" id="KGD64120.1"/>
    </source>
</evidence>
<evidence type="ECO:0000256" key="2">
    <source>
        <dbReference type="SAM" id="Coils"/>
    </source>
</evidence>
<evidence type="ECO:0000313" key="5">
    <source>
        <dbReference type="Proteomes" id="UP000029444"/>
    </source>
</evidence>
<proteinExistence type="inferred from homology"/>
<comment type="similarity">
    <text evidence="1">Belongs to the PspA/Vipp/IM30 family.</text>
</comment>
<keyword evidence="2" id="KW-0175">Coiled coil</keyword>
<protein>
    <submittedName>
        <fullName evidence="4">Phage shock protein A</fullName>
    </submittedName>
</protein>
<comment type="caution">
    <text evidence="4">The sequence shown here is derived from an EMBL/GenBank/DDBJ whole genome shotgun (WGS) entry which is preliminary data.</text>
</comment>
<dbReference type="eggNOG" id="COG1842">
    <property type="taxonomic scope" value="Bacteria"/>
</dbReference>
<dbReference type="OrthoDB" id="6077347at2"/>
<feature type="coiled-coil region" evidence="2">
    <location>
        <begin position="97"/>
        <end position="145"/>
    </location>
</feature>
<dbReference type="EMBL" id="ARXV01000011">
    <property type="protein sequence ID" value="KGD64120.1"/>
    <property type="molecule type" value="Genomic_DNA"/>
</dbReference>
<dbReference type="STRING" id="1177154.Y5S_02660"/>
<name>A0A095UNR5_9GAMM</name>
<accession>A0A095UNR5</accession>
<evidence type="ECO:0000256" key="1">
    <source>
        <dbReference type="ARBA" id="ARBA00043985"/>
    </source>
</evidence>
<keyword evidence="5" id="KW-1185">Reference proteome</keyword>
<dbReference type="RefSeq" id="WP_035233653.1">
    <property type="nucleotide sequence ID" value="NZ_ARXV01000011.1"/>
</dbReference>
<feature type="coiled-coil region" evidence="2">
    <location>
        <begin position="36"/>
        <end position="63"/>
    </location>
</feature>
<feature type="region of interest" description="Disordered" evidence="3">
    <location>
        <begin position="146"/>
        <end position="174"/>
    </location>
</feature>